<dbReference type="Gene3D" id="1.10.1040.10">
    <property type="entry name" value="N-(1-d-carboxylethyl)-l-norvaline Dehydrogenase, domain 2"/>
    <property type="match status" value="1"/>
</dbReference>
<keyword evidence="2" id="KW-0560">Oxidoreductase</keyword>
<feature type="domain" description="3-hydroxyisobutyrate dehydrogenase-like NAD-binding" evidence="6">
    <location>
        <begin position="169"/>
        <end position="286"/>
    </location>
</feature>
<dbReference type="PROSITE" id="PS00895">
    <property type="entry name" value="3_HYDROXYISOBUT_DH"/>
    <property type="match status" value="1"/>
</dbReference>
<evidence type="ECO:0000256" key="1">
    <source>
        <dbReference type="ARBA" id="ARBA00009080"/>
    </source>
</evidence>
<dbReference type="SUPFAM" id="SSF48179">
    <property type="entry name" value="6-phosphogluconate dehydrogenase C-terminal domain-like"/>
    <property type="match status" value="1"/>
</dbReference>
<dbReference type="SUPFAM" id="SSF51735">
    <property type="entry name" value="NAD(P)-binding Rossmann-fold domains"/>
    <property type="match status" value="1"/>
</dbReference>
<evidence type="ECO:0000313" key="7">
    <source>
        <dbReference type="EMBL" id="TVZ01101.1"/>
    </source>
</evidence>
<dbReference type="InterPro" id="IPR013328">
    <property type="entry name" value="6PGD_dom2"/>
</dbReference>
<name>A0A6P2BRM6_9ACTN</name>
<dbReference type="InterPro" id="IPR015815">
    <property type="entry name" value="HIBADH-related"/>
</dbReference>
<dbReference type="GO" id="GO:0016616">
    <property type="term" value="F:oxidoreductase activity, acting on the CH-OH group of donors, NAD or NADP as acceptor"/>
    <property type="evidence" value="ECO:0007669"/>
    <property type="project" value="TreeGrafter"/>
</dbReference>
<dbReference type="GO" id="GO:0051287">
    <property type="term" value="F:NAD binding"/>
    <property type="evidence" value="ECO:0007669"/>
    <property type="project" value="InterPro"/>
</dbReference>
<feature type="domain" description="6-phosphogluconate dehydrogenase NADP-binding" evidence="5">
    <location>
        <begin position="5"/>
        <end position="158"/>
    </location>
</feature>
<dbReference type="EMBL" id="RPFW01000007">
    <property type="protein sequence ID" value="TVZ01101.1"/>
    <property type="molecule type" value="Genomic_DNA"/>
</dbReference>
<dbReference type="PIRSF" id="PIRSF000103">
    <property type="entry name" value="HIBADH"/>
    <property type="match status" value="1"/>
</dbReference>
<accession>A0A6P2BRM6</accession>
<evidence type="ECO:0000259" key="6">
    <source>
        <dbReference type="Pfam" id="PF14833"/>
    </source>
</evidence>
<protein>
    <submittedName>
        <fullName evidence="7">NAD(P)-dependent oxidoreductase</fullName>
    </submittedName>
</protein>
<dbReference type="PANTHER" id="PTHR22981">
    <property type="entry name" value="3-HYDROXYISOBUTYRATE DEHYDROGENASE-RELATED"/>
    <property type="match status" value="1"/>
</dbReference>
<evidence type="ECO:0000313" key="8">
    <source>
        <dbReference type="Proteomes" id="UP000460272"/>
    </source>
</evidence>
<evidence type="ECO:0000259" key="5">
    <source>
        <dbReference type="Pfam" id="PF03446"/>
    </source>
</evidence>
<dbReference type="Proteomes" id="UP000460272">
    <property type="component" value="Unassembled WGS sequence"/>
</dbReference>
<feature type="active site" evidence="4">
    <location>
        <position position="175"/>
    </location>
</feature>
<dbReference type="Pfam" id="PF03446">
    <property type="entry name" value="NAD_binding_2"/>
    <property type="match status" value="1"/>
</dbReference>
<dbReference type="GO" id="GO:0016054">
    <property type="term" value="P:organic acid catabolic process"/>
    <property type="evidence" value="ECO:0007669"/>
    <property type="project" value="UniProtKB-ARBA"/>
</dbReference>
<keyword evidence="3" id="KW-0520">NAD</keyword>
<dbReference type="InterPro" id="IPR006115">
    <property type="entry name" value="6PGDH_NADP-bd"/>
</dbReference>
<dbReference type="InterPro" id="IPR008927">
    <property type="entry name" value="6-PGluconate_DH-like_C_sf"/>
</dbReference>
<dbReference type="InterPro" id="IPR002204">
    <property type="entry name" value="3-OH-isobutyrate_DH-rel_CS"/>
</dbReference>
<keyword evidence="8" id="KW-1185">Reference proteome</keyword>
<dbReference type="Pfam" id="PF14833">
    <property type="entry name" value="NAD_binding_11"/>
    <property type="match status" value="1"/>
</dbReference>
<evidence type="ECO:0000256" key="4">
    <source>
        <dbReference type="PIRSR" id="PIRSR000103-1"/>
    </source>
</evidence>
<dbReference type="AlphaFoldDB" id="A0A6P2BRM6"/>
<proteinExistence type="inferred from homology"/>
<dbReference type="Gene3D" id="3.40.50.720">
    <property type="entry name" value="NAD(P)-binding Rossmann-like Domain"/>
    <property type="match status" value="1"/>
</dbReference>
<dbReference type="InterPro" id="IPR036291">
    <property type="entry name" value="NAD(P)-bd_dom_sf"/>
</dbReference>
<evidence type="ECO:0000256" key="3">
    <source>
        <dbReference type="ARBA" id="ARBA00023027"/>
    </source>
</evidence>
<organism evidence="7 8">
    <name type="scientific">Trebonia kvetii</name>
    <dbReference type="NCBI Taxonomy" id="2480626"/>
    <lineage>
        <taxon>Bacteria</taxon>
        <taxon>Bacillati</taxon>
        <taxon>Actinomycetota</taxon>
        <taxon>Actinomycetes</taxon>
        <taxon>Streptosporangiales</taxon>
        <taxon>Treboniaceae</taxon>
        <taxon>Trebonia</taxon>
    </lineage>
</organism>
<dbReference type="GO" id="GO:0050661">
    <property type="term" value="F:NADP binding"/>
    <property type="evidence" value="ECO:0007669"/>
    <property type="project" value="InterPro"/>
</dbReference>
<evidence type="ECO:0000256" key="2">
    <source>
        <dbReference type="ARBA" id="ARBA00023002"/>
    </source>
</evidence>
<sequence>MGALTIGFVGLGNMGWPMAANLHAAGFPLVVRDVDAGRQDGFAAAHPGAAAATAPDDFAAADIVVTMLPDGRIVADAVLGWGIGAALRPGALVIEMSSADPADTLRLGAALEARGVRVVDAPVSGGVPRAQTGELSIMVGGADEDVASAQPALRVLGDPARQFRTGRLGSGHAMKALNNVVGAATYCATAEAVVAGARFGLDPKTMIDIINASTGRSFVSANVIGANVVNGAYATGFALGLMAKDVAIAQSIIAATGADAPVLALTDERWAAALGELGAAADQSRAHQSWWADKFGEH</sequence>
<reference evidence="7 8" key="1">
    <citation type="submission" date="2018-11" db="EMBL/GenBank/DDBJ databases">
        <title>Trebonia kvetii gen.nov., sp.nov., a novel acidophilic actinobacterium, and proposal of the new actinobacterial family Treboniaceae fam. nov.</title>
        <authorList>
            <person name="Rapoport D."/>
            <person name="Sagova-Mareckova M."/>
            <person name="Sedlacek I."/>
            <person name="Provaznik J."/>
            <person name="Kralova S."/>
            <person name="Pavlinic D."/>
            <person name="Benes V."/>
            <person name="Kopecky J."/>
        </authorList>
    </citation>
    <scope>NUCLEOTIDE SEQUENCE [LARGE SCALE GENOMIC DNA]</scope>
    <source>
        <strain evidence="7 8">15Tr583</strain>
    </source>
</reference>
<dbReference type="RefSeq" id="WP_145859407.1">
    <property type="nucleotide sequence ID" value="NZ_RPFW01000007.1"/>
</dbReference>
<comment type="similarity">
    <text evidence="1">Belongs to the HIBADH-related family.</text>
</comment>
<dbReference type="PANTHER" id="PTHR22981:SF7">
    <property type="entry name" value="3-HYDROXYISOBUTYRATE DEHYDROGENASE, MITOCHONDRIAL"/>
    <property type="match status" value="1"/>
</dbReference>
<dbReference type="InterPro" id="IPR029154">
    <property type="entry name" value="HIBADH-like_NADP-bd"/>
</dbReference>
<gene>
    <name evidence="7" type="ORF">EAS64_32930</name>
</gene>
<comment type="caution">
    <text evidence="7">The sequence shown here is derived from an EMBL/GenBank/DDBJ whole genome shotgun (WGS) entry which is preliminary data.</text>
</comment>
<dbReference type="OrthoDB" id="3185659at2"/>